<protein>
    <recommendedName>
        <fullName evidence="2">ABCA1-4-like C-terminal R2 regulatory domain-containing protein</fullName>
    </recommendedName>
</protein>
<name>A0ABD0J0N1_9CAEN</name>
<feature type="compositionally biased region" description="Polar residues" evidence="1">
    <location>
        <begin position="159"/>
        <end position="173"/>
    </location>
</feature>
<dbReference type="EMBL" id="JACVVK020000788">
    <property type="protein sequence ID" value="KAK7445983.1"/>
    <property type="molecule type" value="Genomic_DNA"/>
</dbReference>
<dbReference type="InterPro" id="IPR056264">
    <property type="entry name" value="R2_ABCA1-4-like"/>
</dbReference>
<reference evidence="3 4" key="1">
    <citation type="journal article" date="2023" name="Sci. Data">
        <title>Genome assembly of the Korean intertidal mud-creeper Batillaria attramentaria.</title>
        <authorList>
            <person name="Patra A.K."/>
            <person name="Ho P.T."/>
            <person name="Jun S."/>
            <person name="Lee S.J."/>
            <person name="Kim Y."/>
            <person name="Won Y.J."/>
        </authorList>
    </citation>
    <scope>NUCLEOTIDE SEQUENCE [LARGE SCALE GENOMIC DNA]</scope>
    <source>
        <strain evidence="3">Wonlab-2016</strain>
    </source>
</reference>
<accession>A0ABD0J0N1</accession>
<sequence length="173" mass="19140">MYNNRWKLYCQYKDGVHYIRFCLVKGAGYHLIIVKATGCKVSKVTRVIKKAVPGATFQKEIQAELFYLMPDTQSSRFAALFSELEARKEELGILSFGASGTTMEDVFLRVGHSRATHSRSVPQSTLKEETEGTSKSADSSGSSGTSVDSNKEQEEDSNVNRATENTNYAASAY</sequence>
<dbReference type="AlphaFoldDB" id="A0ABD0J0N1"/>
<evidence type="ECO:0000256" key="1">
    <source>
        <dbReference type="SAM" id="MobiDB-lite"/>
    </source>
</evidence>
<organism evidence="3 4">
    <name type="scientific">Batillaria attramentaria</name>
    <dbReference type="NCBI Taxonomy" id="370345"/>
    <lineage>
        <taxon>Eukaryota</taxon>
        <taxon>Metazoa</taxon>
        <taxon>Spiralia</taxon>
        <taxon>Lophotrochozoa</taxon>
        <taxon>Mollusca</taxon>
        <taxon>Gastropoda</taxon>
        <taxon>Caenogastropoda</taxon>
        <taxon>Sorbeoconcha</taxon>
        <taxon>Cerithioidea</taxon>
        <taxon>Batillariidae</taxon>
        <taxon>Batillaria</taxon>
    </lineage>
</organism>
<comment type="caution">
    <text evidence="3">The sequence shown here is derived from an EMBL/GenBank/DDBJ whole genome shotgun (WGS) entry which is preliminary data.</text>
</comment>
<feature type="domain" description="ABCA1-4-like C-terminal R2 regulatory" evidence="2">
    <location>
        <begin position="26"/>
        <end position="96"/>
    </location>
</feature>
<feature type="non-terminal residue" evidence="3">
    <location>
        <position position="173"/>
    </location>
</feature>
<dbReference type="Pfam" id="PF23321">
    <property type="entry name" value="R1_ABCA1"/>
    <property type="match status" value="1"/>
</dbReference>
<evidence type="ECO:0000259" key="2">
    <source>
        <dbReference type="Pfam" id="PF23321"/>
    </source>
</evidence>
<evidence type="ECO:0000313" key="4">
    <source>
        <dbReference type="Proteomes" id="UP001519460"/>
    </source>
</evidence>
<feature type="compositionally biased region" description="Low complexity" evidence="1">
    <location>
        <begin position="133"/>
        <end position="148"/>
    </location>
</feature>
<feature type="region of interest" description="Disordered" evidence="1">
    <location>
        <begin position="117"/>
        <end position="173"/>
    </location>
</feature>
<dbReference type="Proteomes" id="UP001519460">
    <property type="component" value="Unassembled WGS sequence"/>
</dbReference>
<keyword evidence="4" id="KW-1185">Reference proteome</keyword>
<proteinExistence type="predicted"/>
<evidence type="ECO:0000313" key="3">
    <source>
        <dbReference type="EMBL" id="KAK7445983.1"/>
    </source>
</evidence>
<gene>
    <name evidence="3" type="ORF">BaRGS_00040298</name>
</gene>